<dbReference type="Proteomes" id="UP000677228">
    <property type="component" value="Unassembled WGS sequence"/>
</dbReference>
<evidence type="ECO:0000313" key="7">
    <source>
        <dbReference type="EMBL" id="CAF1066875.1"/>
    </source>
</evidence>
<feature type="transmembrane region" description="Helical" evidence="5">
    <location>
        <begin position="75"/>
        <end position="95"/>
    </location>
</feature>
<dbReference type="OrthoDB" id="9990906at2759"/>
<evidence type="ECO:0000256" key="4">
    <source>
        <dbReference type="ARBA" id="ARBA00023136"/>
    </source>
</evidence>
<keyword evidence="11" id="KW-1185">Reference proteome</keyword>
<evidence type="ECO:0000256" key="2">
    <source>
        <dbReference type="ARBA" id="ARBA00022692"/>
    </source>
</evidence>
<evidence type="ECO:0000313" key="9">
    <source>
        <dbReference type="EMBL" id="CAF3834437.1"/>
    </source>
</evidence>
<dbReference type="Proteomes" id="UP000682733">
    <property type="component" value="Unassembled WGS sequence"/>
</dbReference>
<dbReference type="InterPro" id="IPR000276">
    <property type="entry name" value="GPCR_Rhodpsn"/>
</dbReference>
<keyword evidence="3 5" id="KW-1133">Transmembrane helix</keyword>
<dbReference type="SUPFAM" id="SSF81321">
    <property type="entry name" value="Family A G protein-coupled receptor-like"/>
    <property type="match status" value="1"/>
</dbReference>
<proteinExistence type="predicted"/>
<gene>
    <name evidence="7" type="ORF">GPM918_LOCUS17069</name>
    <name evidence="8" type="ORF">OVA965_LOCUS18707</name>
    <name evidence="9" type="ORF">SRO942_LOCUS17068</name>
    <name evidence="10" type="ORF">TMI583_LOCUS18717</name>
</gene>
<feature type="transmembrane region" description="Helical" evidence="5">
    <location>
        <begin position="26"/>
        <end position="46"/>
    </location>
</feature>
<comment type="subcellular location">
    <subcellularLocation>
        <location evidence="1">Membrane</location>
    </subcellularLocation>
</comment>
<dbReference type="EMBL" id="CAJNOQ010004612">
    <property type="protein sequence ID" value="CAF1066875.1"/>
    <property type="molecule type" value="Genomic_DNA"/>
</dbReference>
<dbReference type="PANTHER" id="PTHR46641">
    <property type="entry name" value="FMRFAMIDE RECEPTOR-RELATED"/>
    <property type="match status" value="1"/>
</dbReference>
<evidence type="ECO:0000256" key="3">
    <source>
        <dbReference type="ARBA" id="ARBA00022989"/>
    </source>
</evidence>
<dbReference type="InterPro" id="IPR017452">
    <property type="entry name" value="GPCR_Rhodpsn_7TM"/>
</dbReference>
<dbReference type="GO" id="GO:0004930">
    <property type="term" value="F:G protein-coupled receptor activity"/>
    <property type="evidence" value="ECO:0007669"/>
    <property type="project" value="InterPro"/>
</dbReference>
<evidence type="ECO:0000259" key="6">
    <source>
        <dbReference type="PROSITE" id="PS50262"/>
    </source>
</evidence>
<evidence type="ECO:0000313" key="8">
    <source>
        <dbReference type="EMBL" id="CAF1088712.1"/>
    </source>
</evidence>
<feature type="domain" description="G-protein coupled receptors family 1 profile" evidence="6">
    <location>
        <begin position="1"/>
        <end position="209"/>
    </location>
</feature>
<feature type="transmembrane region" description="Helical" evidence="5">
    <location>
        <begin position="148"/>
        <end position="169"/>
    </location>
</feature>
<dbReference type="AlphaFoldDB" id="A0A814LJY7"/>
<dbReference type="Proteomes" id="UP000663829">
    <property type="component" value="Unassembled WGS sequence"/>
</dbReference>
<organism evidence="7 11">
    <name type="scientific">Didymodactylos carnosus</name>
    <dbReference type="NCBI Taxonomy" id="1234261"/>
    <lineage>
        <taxon>Eukaryota</taxon>
        <taxon>Metazoa</taxon>
        <taxon>Spiralia</taxon>
        <taxon>Gnathifera</taxon>
        <taxon>Rotifera</taxon>
        <taxon>Eurotatoria</taxon>
        <taxon>Bdelloidea</taxon>
        <taxon>Philodinida</taxon>
        <taxon>Philodinidae</taxon>
        <taxon>Didymodactylos</taxon>
    </lineage>
</organism>
<keyword evidence="4 5" id="KW-0472">Membrane</keyword>
<dbReference type="EMBL" id="CAJOBA010009402">
    <property type="protein sequence ID" value="CAF3850404.1"/>
    <property type="molecule type" value="Genomic_DNA"/>
</dbReference>
<evidence type="ECO:0000313" key="11">
    <source>
        <dbReference type="Proteomes" id="UP000663829"/>
    </source>
</evidence>
<reference evidence="7" key="1">
    <citation type="submission" date="2021-02" db="EMBL/GenBank/DDBJ databases">
        <authorList>
            <person name="Nowell W R."/>
        </authorList>
    </citation>
    <scope>NUCLEOTIDE SEQUENCE</scope>
</reference>
<dbReference type="GO" id="GO:0016020">
    <property type="term" value="C:membrane"/>
    <property type="evidence" value="ECO:0007669"/>
    <property type="project" value="UniProtKB-SubCell"/>
</dbReference>
<evidence type="ECO:0000313" key="10">
    <source>
        <dbReference type="EMBL" id="CAF3850404.1"/>
    </source>
</evidence>
<dbReference type="InterPro" id="IPR052954">
    <property type="entry name" value="GPCR-Ligand_Int"/>
</dbReference>
<dbReference type="EMBL" id="CAJNOK010009387">
    <property type="protein sequence ID" value="CAF1088712.1"/>
    <property type="molecule type" value="Genomic_DNA"/>
</dbReference>
<accession>A0A814LJY7</accession>
<keyword evidence="2 5" id="KW-0812">Transmembrane</keyword>
<protein>
    <recommendedName>
        <fullName evidence="6">G-protein coupled receptors family 1 profile domain-containing protein</fullName>
    </recommendedName>
</protein>
<evidence type="ECO:0000256" key="1">
    <source>
        <dbReference type="ARBA" id="ARBA00004370"/>
    </source>
</evidence>
<dbReference type="PROSITE" id="PS50262">
    <property type="entry name" value="G_PROTEIN_RECEP_F1_2"/>
    <property type="match status" value="1"/>
</dbReference>
<dbReference type="Proteomes" id="UP000681722">
    <property type="component" value="Unassembled WGS sequence"/>
</dbReference>
<comment type="caution">
    <text evidence="7">The sequence shown here is derived from an EMBL/GenBank/DDBJ whole genome shotgun (WGS) entry which is preliminary data.</text>
</comment>
<dbReference type="Pfam" id="PF00001">
    <property type="entry name" value="7tm_1"/>
    <property type="match status" value="1"/>
</dbReference>
<evidence type="ECO:0000256" key="5">
    <source>
        <dbReference type="SAM" id="Phobius"/>
    </source>
</evidence>
<dbReference type="PANTHER" id="PTHR46641:SF25">
    <property type="entry name" value="CNMAMIDE RECEPTOR-RELATED"/>
    <property type="match status" value="1"/>
</dbReference>
<name>A0A814LJY7_9BILA</name>
<dbReference type="Gene3D" id="1.20.1070.10">
    <property type="entry name" value="Rhodopsin 7-helix transmembrane proteins"/>
    <property type="match status" value="1"/>
</dbReference>
<dbReference type="EMBL" id="CAJOBC010004612">
    <property type="protein sequence ID" value="CAF3834437.1"/>
    <property type="molecule type" value="Genomic_DNA"/>
</dbReference>
<sequence length="408" mass="47587">MTFERYIAVSRPLKASQLCTIKRAKYVLSTIFLLFFLINSHFLWTFHLSVESYCMPINDNSLFIKYFTWIDSCKYSFLPFSMLISLNILIIRSLLRSRQKSKLLQQSTTSTTYPILFSSSANNNTHSNSHTLQHNHNYRRVNRRLTSMLLTVSFAFCICSMPISIMQIIDAIYPNIDKRSIQLTATISIGKIIAEISQYINHSINFFLYAFTGRIFRHELHRLFLFCFCHHRLQPYQFFTAKKSAREQNQLYSNTTRSISHKRHLSTTLDTERTRRLSSIALTSSSIYPHVASPRTSIVSEQCRYSFLQRFGEDDETTNIANSLNVSHHQRNEIRISDVSSETTQTLLDLKLKKIDIEANENKTKMRAALITLVETMKNQNHIQKTVIKSPTKSYIYGMTDMPTYRLR</sequence>